<evidence type="ECO:0000256" key="13">
    <source>
        <dbReference type="SAM" id="MobiDB-lite"/>
    </source>
</evidence>
<dbReference type="GO" id="GO:0004197">
    <property type="term" value="F:cysteine-type endopeptidase activity"/>
    <property type="evidence" value="ECO:0007669"/>
    <property type="project" value="UniProtKB-EC"/>
</dbReference>
<evidence type="ECO:0000256" key="5">
    <source>
        <dbReference type="ARBA" id="ARBA00022801"/>
    </source>
</evidence>
<dbReference type="InterPro" id="IPR038765">
    <property type="entry name" value="Papain-like_cys_pep_sf"/>
</dbReference>
<dbReference type="VEuPathDB" id="FungiDB:BTJ68_04547"/>
<dbReference type="GO" id="GO:0005737">
    <property type="term" value="C:cytoplasm"/>
    <property type="evidence" value="ECO:0007669"/>
    <property type="project" value="TreeGrafter"/>
</dbReference>
<keyword evidence="4" id="KW-0645">Protease</keyword>
<dbReference type="PANTHER" id="PTHR10363">
    <property type="entry name" value="BLEOMYCIN HYDROLASE"/>
    <property type="match status" value="1"/>
</dbReference>
<evidence type="ECO:0000256" key="2">
    <source>
        <dbReference type="ARBA" id="ARBA00012465"/>
    </source>
</evidence>
<evidence type="ECO:0000313" key="15">
    <source>
        <dbReference type="Proteomes" id="UP000269539"/>
    </source>
</evidence>
<dbReference type="GO" id="GO:0043418">
    <property type="term" value="P:homocysteine catabolic process"/>
    <property type="evidence" value="ECO:0007669"/>
    <property type="project" value="TreeGrafter"/>
</dbReference>
<dbReference type="SUPFAM" id="SSF54001">
    <property type="entry name" value="Cysteine proteinases"/>
    <property type="match status" value="1"/>
</dbReference>
<dbReference type="CDD" id="cd00585">
    <property type="entry name" value="Peptidase_C1B"/>
    <property type="match status" value="1"/>
</dbReference>
<dbReference type="PROSITE" id="PS00139">
    <property type="entry name" value="THIOL_PROTEASE_CYS"/>
    <property type="match status" value="1"/>
</dbReference>
<evidence type="ECO:0000256" key="1">
    <source>
        <dbReference type="ARBA" id="ARBA00000423"/>
    </source>
</evidence>
<sequence>MGNTASTPSPASPVRHVSRRQRPVSPRLTLDEKFDAFHIDHEEHATSQKVLSPDDSQHVSAAETEAYVRELLQDSKNRLGLSALSTNNPSAILEKPSTILKDTQYFNTAIPHEGSPVTNQRSSGRCWIFAASNVFRIAIMQKFDVKSLELSQAYLFFWDKVEKANYFLESILDTLDEDVDSRLIGALMAGPVGDGGQWDMIVNLVSKYGIVPQTLYPDSWNAMNSSVMGRLLTTKLREDGLRLRSLACSSSSTEKVAAAKEKMMQDVIRILTLCLGPPPSATEKFTWEYYDSSHKFKTVSLTPLEFAETTHVKRFFSLTNDPRNPYNRLLSVDHLGNVWDGRPITYVNVDKIVMKQACVAMLKKGLPIFFGSDVGKQSNFQKGIMDTDLVDYELGFNVKLGMSKAERLLTGESAMTHAMVLTAVHLDRDGKPVRWRVENSWSVSAGTEGYFVMSDEWMDEYCYQAVVDPSVVDREIRDVLKQEPKVLPLWDPMGLKHRFVDRSHCESKAGEVDTNVHFGSLVKRLRLDYHFLWGHYDESSDSRVSPPGIIRCYCYYCALLESSLLIKLSMR</sequence>
<evidence type="ECO:0000256" key="10">
    <source>
        <dbReference type="ARBA" id="ARBA00031564"/>
    </source>
</evidence>
<evidence type="ECO:0000256" key="12">
    <source>
        <dbReference type="ARBA" id="ARBA00032353"/>
    </source>
</evidence>
<evidence type="ECO:0000256" key="4">
    <source>
        <dbReference type="ARBA" id="ARBA00022670"/>
    </source>
</evidence>
<gene>
    <name evidence="14" type="ORF">D0864_13967</name>
</gene>
<reference evidence="14 15" key="1">
    <citation type="journal article" date="2018" name="BMC Genomics">
        <title>Genomic evidence for intraspecific hybridization in a clonal and extremely halotolerant yeast.</title>
        <authorList>
            <person name="Gostincar C."/>
            <person name="Stajich J.E."/>
            <person name="Zupancic J."/>
            <person name="Zalar P."/>
            <person name="Gunde-Cimerman N."/>
        </authorList>
    </citation>
    <scope>NUCLEOTIDE SEQUENCE [LARGE SCALE GENOMIC DNA]</scope>
    <source>
        <strain evidence="14 15">EXF-10513</strain>
    </source>
</reference>
<dbReference type="InterPro" id="IPR004134">
    <property type="entry name" value="Peptidase_C1B"/>
</dbReference>
<evidence type="ECO:0000313" key="14">
    <source>
        <dbReference type="EMBL" id="RMY54306.1"/>
    </source>
</evidence>
<feature type="region of interest" description="Disordered" evidence="13">
    <location>
        <begin position="1"/>
        <end position="25"/>
    </location>
</feature>
<evidence type="ECO:0000256" key="6">
    <source>
        <dbReference type="ARBA" id="ARBA00022807"/>
    </source>
</evidence>
<comment type="catalytic activity">
    <reaction evidence="1">
        <text>Inactivates bleomycin B2 (a cytotoxic glycometallopeptide) by hydrolysis of a carboxyamide bond of beta-aminoalanine, but also shows general aminopeptidase activity. The specificity varies somewhat with source, but amino acid arylamides of Met, Leu and Ala are preferred.</text>
        <dbReference type="EC" id="3.4.22.40"/>
    </reaction>
</comment>
<evidence type="ECO:0000256" key="7">
    <source>
        <dbReference type="ARBA" id="ARBA00025347"/>
    </source>
</evidence>
<comment type="subunit">
    <text evidence="8">Homohexamer. Binds to nucleic acids. Binds single-stranded DNA and RNA with higher affinity than double-stranded DNA.</text>
</comment>
<keyword evidence="6" id="KW-0788">Thiol protease</keyword>
<dbReference type="EC" id="3.4.22.40" evidence="2"/>
<evidence type="ECO:0000256" key="3">
    <source>
        <dbReference type="ARBA" id="ARBA00016900"/>
    </source>
</evidence>
<dbReference type="Pfam" id="PF03051">
    <property type="entry name" value="Peptidase_C1_2"/>
    <property type="match status" value="1"/>
</dbReference>
<name>A0A3M7CRM1_HORWE</name>
<evidence type="ECO:0000256" key="9">
    <source>
        <dbReference type="ARBA" id="ARBA00030627"/>
    </source>
</evidence>
<keyword evidence="5" id="KW-0378">Hydrolase</keyword>
<dbReference type="GO" id="GO:0009636">
    <property type="term" value="P:response to toxic substance"/>
    <property type="evidence" value="ECO:0007669"/>
    <property type="project" value="TreeGrafter"/>
</dbReference>
<accession>A0A3M7CRM1</accession>
<proteinExistence type="predicted"/>
<dbReference type="GO" id="GO:0070005">
    <property type="term" value="F:cysteine-type aminopeptidase activity"/>
    <property type="evidence" value="ECO:0007669"/>
    <property type="project" value="InterPro"/>
</dbReference>
<evidence type="ECO:0000256" key="11">
    <source>
        <dbReference type="ARBA" id="ARBA00031859"/>
    </source>
</evidence>
<dbReference type="InterPro" id="IPR000169">
    <property type="entry name" value="Pept_cys_AS"/>
</dbReference>
<dbReference type="PANTHER" id="PTHR10363:SF2">
    <property type="entry name" value="BLEOMYCIN HYDROLASE"/>
    <property type="match status" value="1"/>
</dbReference>
<dbReference type="Proteomes" id="UP000269539">
    <property type="component" value="Unassembled WGS sequence"/>
</dbReference>
<comment type="function">
    <text evidence="7">The normal physiological role of the enzyme is unknown, but it is not essential for the viability of yeast cells. Has aminopeptidase activity, shortening substrate peptides sequentially by 1 amino acid. Has bleomycin hydrolase activity, which can protect the cell from the toxic effects of bleomycin. Has homocysteine-thiolactonase activity, protecting the cell against homocysteine toxicity. Acts as a repressor in the GAL4 regulatory system, but this does not require either the peptidase or nucleic acid-binding activities.</text>
</comment>
<protein>
    <recommendedName>
        <fullName evidence="3">Cysteine proteinase 1, mitochondrial</fullName>
        <ecNumber evidence="2">3.4.22.40</ecNumber>
    </recommendedName>
    <alternativeName>
        <fullName evidence="9">Bleomycin hydrolase</fullName>
    </alternativeName>
    <alternativeName>
        <fullName evidence="12">Homocysteine-thiolactonase</fullName>
    </alternativeName>
    <alternativeName>
        <fullName evidence="10">Leucine aminopeptidase 3</fullName>
    </alternativeName>
    <alternativeName>
        <fullName evidence="11">Y3</fullName>
    </alternativeName>
</protein>
<organism evidence="14 15">
    <name type="scientific">Hortaea werneckii</name>
    <name type="common">Black yeast</name>
    <name type="synonym">Cladosporium werneckii</name>
    <dbReference type="NCBI Taxonomy" id="91943"/>
    <lineage>
        <taxon>Eukaryota</taxon>
        <taxon>Fungi</taxon>
        <taxon>Dikarya</taxon>
        <taxon>Ascomycota</taxon>
        <taxon>Pezizomycotina</taxon>
        <taxon>Dothideomycetes</taxon>
        <taxon>Dothideomycetidae</taxon>
        <taxon>Mycosphaerellales</taxon>
        <taxon>Teratosphaeriaceae</taxon>
        <taxon>Hortaea</taxon>
    </lineage>
</organism>
<comment type="caution">
    <text evidence="14">The sequence shown here is derived from an EMBL/GenBank/DDBJ whole genome shotgun (WGS) entry which is preliminary data.</text>
</comment>
<dbReference type="EMBL" id="QWIO01002532">
    <property type="protein sequence ID" value="RMY54306.1"/>
    <property type="molecule type" value="Genomic_DNA"/>
</dbReference>
<dbReference type="AlphaFoldDB" id="A0A3M7CRM1"/>
<evidence type="ECO:0000256" key="8">
    <source>
        <dbReference type="ARBA" id="ARBA00026080"/>
    </source>
</evidence>
<dbReference type="GO" id="GO:0006508">
    <property type="term" value="P:proteolysis"/>
    <property type="evidence" value="ECO:0007669"/>
    <property type="project" value="UniProtKB-KW"/>
</dbReference>
<dbReference type="Gene3D" id="3.90.70.10">
    <property type="entry name" value="Cysteine proteinases"/>
    <property type="match status" value="1"/>
</dbReference>